<organism evidence="2 3">
    <name type="scientific">Alicyclobacillus cycloheptanicus</name>
    <dbReference type="NCBI Taxonomy" id="1457"/>
    <lineage>
        <taxon>Bacteria</taxon>
        <taxon>Bacillati</taxon>
        <taxon>Bacillota</taxon>
        <taxon>Bacilli</taxon>
        <taxon>Bacillales</taxon>
        <taxon>Alicyclobacillaceae</taxon>
        <taxon>Alicyclobacillus</taxon>
    </lineage>
</organism>
<dbReference type="PANTHER" id="PTHR44068:SF11">
    <property type="entry name" value="GERANYL DIPHOSPHATE 2-C-METHYLTRANSFERASE"/>
    <property type="match status" value="1"/>
</dbReference>
<evidence type="ECO:0000313" key="3">
    <source>
        <dbReference type="Proteomes" id="UP001232973"/>
    </source>
</evidence>
<dbReference type="InterPro" id="IPR029063">
    <property type="entry name" value="SAM-dependent_MTases_sf"/>
</dbReference>
<dbReference type="InterPro" id="IPR041698">
    <property type="entry name" value="Methyltransf_25"/>
</dbReference>
<evidence type="ECO:0000313" key="2">
    <source>
        <dbReference type="EMBL" id="MDQ0188464.1"/>
    </source>
</evidence>
<dbReference type="Gene3D" id="3.40.50.150">
    <property type="entry name" value="Vaccinia Virus protein VP39"/>
    <property type="match status" value="1"/>
</dbReference>
<reference evidence="2 3" key="1">
    <citation type="submission" date="2023-07" db="EMBL/GenBank/DDBJ databases">
        <title>Genomic Encyclopedia of Type Strains, Phase IV (KMG-IV): sequencing the most valuable type-strain genomes for metagenomic binning, comparative biology and taxonomic classification.</title>
        <authorList>
            <person name="Goeker M."/>
        </authorList>
    </citation>
    <scope>NUCLEOTIDE SEQUENCE [LARGE SCALE GENOMIC DNA]</scope>
    <source>
        <strain evidence="2 3">DSM 4006</strain>
    </source>
</reference>
<proteinExistence type="predicted"/>
<dbReference type="InterPro" id="IPR050447">
    <property type="entry name" value="Erg6_SMT_methyltransf"/>
</dbReference>
<dbReference type="SUPFAM" id="SSF53335">
    <property type="entry name" value="S-adenosyl-L-methionine-dependent methyltransferases"/>
    <property type="match status" value="1"/>
</dbReference>
<name>A0ABT9XEF9_9BACL</name>
<accession>A0ABT9XEF9</accession>
<dbReference type="EMBL" id="JAUSTP010000001">
    <property type="protein sequence ID" value="MDQ0188464.1"/>
    <property type="molecule type" value="Genomic_DNA"/>
</dbReference>
<evidence type="ECO:0000259" key="1">
    <source>
        <dbReference type="Pfam" id="PF13649"/>
    </source>
</evidence>
<protein>
    <submittedName>
        <fullName evidence="2">Ubiquinone/menaquinone biosynthesis C-methylase UbiE</fullName>
    </submittedName>
</protein>
<dbReference type="PANTHER" id="PTHR44068">
    <property type="entry name" value="ZGC:194242"/>
    <property type="match status" value="1"/>
</dbReference>
<dbReference type="Proteomes" id="UP001232973">
    <property type="component" value="Unassembled WGS sequence"/>
</dbReference>
<dbReference type="CDD" id="cd02440">
    <property type="entry name" value="AdoMet_MTases"/>
    <property type="match status" value="1"/>
</dbReference>
<sequence>MDYQDVLAEVGAGSAHPGGMASTELWLQHVSLSPSDCVLEIGCGTGRTLVEVQRRFGCQVTGVDIRPAMIRKAKQRAKLLSIPAKFLVGNAESLRFPSGVFDVVITESVNVFCDPEKSISEVYRVLKPGGHYVDVEMLVTEPVTEAWRETVAEAYGVRQVPDLGGWRTSYRKAGFEDIRVLAMRRVIPDEAMIAEQKYPDPVDLSSKGAYRNPLVLSILEMNAKWLDRNHHALGYGIFLCTKG</sequence>
<keyword evidence="3" id="KW-1185">Reference proteome</keyword>
<comment type="caution">
    <text evidence="2">The sequence shown here is derived from an EMBL/GenBank/DDBJ whole genome shotgun (WGS) entry which is preliminary data.</text>
</comment>
<dbReference type="RefSeq" id="WP_274455866.1">
    <property type="nucleotide sequence ID" value="NZ_CP067097.1"/>
</dbReference>
<feature type="domain" description="Methyltransferase" evidence="1">
    <location>
        <begin position="38"/>
        <end position="130"/>
    </location>
</feature>
<keyword evidence="2" id="KW-0830">Ubiquinone</keyword>
<dbReference type="Pfam" id="PF13649">
    <property type="entry name" value="Methyltransf_25"/>
    <property type="match status" value="1"/>
</dbReference>
<gene>
    <name evidence="2" type="ORF">J2S03_000268</name>
</gene>